<keyword evidence="3" id="KW-0805">Transcription regulation</keyword>
<dbReference type="InterPro" id="IPR003106">
    <property type="entry name" value="Leu_zip_homeo"/>
</dbReference>
<evidence type="ECO:0000256" key="9">
    <source>
        <dbReference type="RuleBase" id="RU000682"/>
    </source>
</evidence>
<dbReference type="InterPro" id="IPR001356">
    <property type="entry name" value="HD"/>
</dbReference>
<gene>
    <name evidence="12" type="ORF">ILEXP_LOCUS10661</name>
    <name evidence="13" type="ORF">ILEXP_LOCUS26075</name>
</gene>
<dbReference type="Pfam" id="PF02183">
    <property type="entry name" value="HALZ"/>
    <property type="match status" value="1"/>
</dbReference>
<name>A0ABC8RDB9_9AQUA</name>
<protein>
    <recommendedName>
        <fullName evidence="11">Homeobox domain-containing protein</fullName>
    </recommendedName>
</protein>
<dbReference type="GO" id="GO:0003677">
    <property type="term" value="F:DNA binding"/>
    <property type="evidence" value="ECO:0007669"/>
    <property type="project" value="UniProtKB-UniRule"/>
</dbReference>
<feature type="DNA-binding region" description="Homeobox" evidence="8">
    <location>
        <begin position="77"/>
        <end position="136"/>
    </location>
</feature>
<evidence type="ECO:0000259" key="11">
    <source>
        <dbReference type="PROSITE" id="PS50071"/>
    </source>
</evidence>
<dbReference type="SMART" id="SM00340">
    <property type="entry name" value="HALZ"/>
    <property type="match status" value="1"/>
</dbReference>
<evidence type="ECO:0000256" key="7">
    <source>
        <dbReference type="ARBA" id="ARBA00023242"/>
    </source>
</evidence>
<evidence type="ECO:0000256" key="10">
    <source>
        <dbReference type="SAM" id="Coils"/>
    </source>
</evidence>
<evidence type="ECO:0000256" key="4">
    <source>
        <dbReference type="ARBA" id="ARBA00023125"/>
    </source>
</evidence>
<feature type="domain" description="Homeobox" evidence="11">
    <location>
        <begin position="75"/>
        <end position="135"/>
    </location>
</feature>
<evidence type="ECO:0000256" key="1">
    <source>
        <dbReference type="ARBA" id="ARBA00004123"/>
    </source>
</evidence>
<dbReference type="EMBL" id="CAUOFW020001271">
    <property type="protein sequence ID" value="CAK9142970.1"/>
    <property type="molecule type" value="Genomic_DNA"/>
</dbReference>
<evidence type="ECO:0000256" key="2">
    <source>
        <dbReference type="ARBA" id="ARBA00006074"/>
    </source>
</evidence>
<sequence>MGEEEACNVGLGLGIGMGEFRPKRDLQKNKRPVCLNFSFPIHPKEEANDSEYKIDGSSSKTIDEDHAYINNNNATNCPRKKLRLTKDQSTLLEDSFKLHSTLNTAQKLTLAKQLNLRPRQVEVWFQNRRARTKLKQTEVDCEFLKKCFEGLNDENRRLKKELQELRSLKLEQPPPFYIQLAKPTTLTMCLPCEKVVKARESEAKNSATAAAIVDVVLKDNKTVCGLDDRS</sequence>
<proteinExistence type="inferred from homology"/>
<keyword evidence="7 8" id="KW-0539">Nucleus</keyword>
<evidence type="ECO:0000256" key="8">
    <source>
        <dbReference type="PROSITE-ProRule" id="PRU00108"/>
    </source>
</evidence>
<reference evidence="12 14" key="1">
    <citation type="submission" date="2024-02" db="EMBL/GenBank/DDBJ databases">
        <authorList>
            <person name="Vignale AGUSTIN F."/>
            <person name="Sosa J E."/>
            <person name="Modenutti C."/>
        </authorList>
    </citation>
    <scope>NUCLEOTIDE SEQUENCE [LARGE SCALE GENOMIC DNA]</scope>
</reference>
<keyword evidence="4 8" id="KW-0238">DNA-binding</keyword>
<dbReference type="GO" id="GO:0005634">
    <property type="term" value="C:nucleus"/>
    <property type="evidence" value="ECO:0007669"/>
    <property type="project" value="UniProtKB-SubCell"/>
</dbReference>
<dbReference type="EMBL" id="CAUOFW020003014">
    <property type="protein sequence ID" value="CAK9157514.1"/>
    <property type="molecule type" value="Genomic_DNA"/>
</dbReference>
<dbReference type="SUPFAM" id="SSF46689">
    <property type="entry name" value="Homeodomain-like"/>
    <property type="match status" value="1"/>
</dbReference>
<keyword evidence="10" id="KW-0175">Coiled coil</keyword>
<keyword evidence="5 8" id="KW-0371">Homeobox</keyword>
<evidence type="ECO:0000256" key="6">
    <source>
        <dbReference type="ARBA" id="ARBA00023163"/>
    </source>
</evidence>
<evidence type="ECO:0000256" key="3">
    <source>
        <dbReference type="ARBA" id="ARBA00023015"/>
    </source>
</evidence>
<dbReference type="InterPro" id="IPR017970">
    <property type="entry name" value="Homeobox_CS"/>
</dbReference>
<dbReference type="PROSITE" id="PS50071">
    <property type="entry name" value="HOMEOBOX_2"/>
    <property type="match status" value="1"/>
</dbReference>
<accession>A0ABC8RDB9</accession>
<dbReference type="PROSITE" id="PS00027">
    <property type="entry name" value="HOMEOBOX_1"/>
    <property type="match status" value="1"/>
</dbReference>
<keyword evidence="14" id="KW-1185">Reference proteome</keyword>
<dbReference type="PANTHER" id="PTHR45714:SF72">
    <property type="entry name" value="HOMEOBOX-LEUCINE ZIPPER PROTEIN HOX26-RELATED"/>
    <property type="match status" value="1"/>
</dbReference>
<dbReference type="AlphaFoldDB" id="A0ABC8RDB9"/>
<feature type="coiled-coil region" evidence="10">
    <location>
        <begin position="141"/>
        <end position="171"/>
    </location>
</feature>
<evidence type="ECO:0000313" key="13">
    <source>
        <dbReference type="EMBL" id="CAK9157514.1"/>
    </source>
</evidence>
<dbReference type="PANTHER" id="PTHR45714">
    <property type="entry name" value="HOMEOBOX-LEUCINE ZIPPER PROTEIN HAT14"/>
    <property type="match status" value="1"/>
</dbReference>
<dbReference type="Pfam" id="PF00046">
    <property type="entry name" value="Homeodomain"/>
    <property type="match status" value="1"/>
</dbReference>
<comment type="subcellular location">
    <subcellularLocation>
        <location evidence="1 8 9">Nucleus</location>
    </subcellularLocation>
</comment>
<evidence type="ECO:0000313" key="12">
    <source>
        <dbReference type="EMBL" id="CAK9142970.1"/>
    </source>
</evidence>
<dbReference type="Proteomes" id="UP001642360">
    <property type="component" value="Unassembled WGS sequence"/>
</dbReference>
<dbReference type="SMART" id="SM00389">
    <property type="entry name" value="HOX"/>
    <property type="match status" value="1"/>
</dbReference>
<evidence type="ECO:0000256" key="5">
    <source>
        <dbReference type="ARBA" id="ARBA00023155"/>
    </source>
</evidence>
<keyword evidence="6" id="KW-0804">Transcription</keyword>
<dbReference type="CDD" id="cd00086">
    <property type="entry name" value="homeodomain"/>
    <property type="match status" value="1"/>
</dbReference>
<comment type="similarity">
    <text evidence="2">Belongs to the HD-ZIP homeobox family. Class II subfamily.</text>
</comment>
<evidence type="ECO:0000313" key="14">
    <source>
        <dbReference type="Proteomes" id="UP001642360"/>
    </source>
</evidence>
<dbReference type="InterPro" id="IPR050762">
    <property type="entry name" value="HD-ZIP_Homeobox_LZ_Class_II"/>
</dbReference>
<dbReference type="InterPro" id="IPR009057">
    <property type="entry name" value="Homeodomain-like_sf"/>
</dbReference>
<dbReference type="Gene3D" id="1.10.10.60">
    <property type="entry name" value="Homeodomain-like"/>
    <property type="match status" value="1"/>
</dbReference>
<comment type="caution">
    <text evidence="12">The sequence shown here is derived from an EMBL/GenBank/DDBJ whole genome shotgun (WGS) entry which is preliminary data.</text>
</comment>
<organism evidence="12 14">
    <name type="scientific">Ilex paraguariensis</name>
    <name type="common">yerba mate</name>
    <dbReference type="NCBI Taxonomy" id="185542"/>
    <lineage>
        <taxon>Eukaryota</taxon>
        <taxon>Viridiplantae</taxon>
        <taxon>Streptophyta</taxon>
        <taxon>Embryophyta</taxon>
        <taxon>Tracheophyta</taxon>
        <taxon>Spermatophyta</taxon>
        <taxon>Magnoliopsida</taxon>
        <taxon>eudicotyledons</taxon>
        <taxon>Gunneridae</taxon>
        <taxon>Pentapetalae</taxon>
        <taxon>asterids</taxon>
        <taxon>campanulids</taxon>
        <taxon>Aquifoliales</taxon>
        <taxon>Aquifoliaceae</taxon>
        <taxon>Ilex</taxon>
    </lineage>
</organism>